<dbReference type="EMBL" id="JABFAJ010000020">
    <property type="protein sequence ID" value="NNU28128.1"/>
    <property type="molecule type" value="Genomic_DNA"/>
</dbReference>
<gene>
    <name evidence="1" type="ORF">HLI28_11330</name>
</gene>
<organism evidence="1 2">
    <name type="scientific">Isoptericola sediminis</name>
    <dbReference type="NCBI Taxonomy" id="2733572"/>
    <lineage>
        <taxon>Bacteria</taxon>
        <taxon>Bacillati</taxon>
        <taxon>Actinomycetota</taxon>
        <taxon>Actinomycetes</taxon>
        <taxon>Micrococcales</taxon>
        <taxon>Promicromonosporaceae</taxon>
        <taxon>Isoptericola</taxon>
    </lineage>
</organism>
<comment type="caution">
    <text evidence="1">The sequence shown here is derived from an EMBL/GenBank/DDBJ whole genome shotgun (WGS) entry which is preliminary data.</text>
</comment>
<dbReference type="InterPro" id="IPR042099">
    <property type="entry name" value="ANL_N_sf"/>
</dbReference>
<dbReference type="SUPFAM" id="SSF56801">
    <property type="entry name" value="Acetyl-CoA synthetase-like"/>
    <property type="match status" value="1"/>
</dbReference>
<accession>A0A849K476</accession>
<proteinExistence type="predicted"/>
<evidence type="ECO:0000313" key="1">
    <source>
        <dbReference type="EMBL" id="NNU28128.1"/>
    </source>
</evidence>
<dbReference type="Proteomes" id="UP000557204">
    <property type="component" value="Unassembled WGS sequence"/>
</dbReference>
<dbReference type="Gene3D" id="3.40.50.12780">
    <property type="entry name" value="N-terminal domain of ligase-like"/>
    <property type="match status" value="1"/>
</dbReference>
<dbReference type="NCBIfam" id="TIGR03089">
    <property type="entry name" value="TIGR03089 family protein"/>
    <property type="match status" value="1"/>
</dbReference>
<sequence>MTTPDTTATGLLARLTALGGRPALTWYGDDGERIELSGAVVDNWVAKTVNLLVEEFDTEPGSDVVVDLPVGWRQVVWALAAARCGADVALLDPAADSPDHADADVVVSSRPDAWTGTDQLVAVALPALARRFEGELPPGAVDAAGAVMTYGDAIVVDPAAGAGTPLTALAGGEPVPTTDADAGRVLVRGTGAVAEVLAQVLAVWAAGGSVVLTSAATAQALDGDPERLERLVATEQITRA</sequence>
<protein>
    <submittedName>
        <fullName evidence="1">TIGR03089 family protein</fullName>
    </submittedName>
</protein>
<dbReference type="InterPro" id="IPR017523">
    <property type="entry name" value="Rv3268"/>
</dbReference>
<reference evidence="1 2" key="1">
    <citation type="submission" date="2020-05" db="EMBL/GenBank/DDBJ databases">
        <title>Genome sequence of Isoptericola sp. JC619 isolated from Chilika lagoon, India.</title>
        <authorList>
            <person name="Kumar D."/>
            <person name="Appam K."/>
            <person name="Gandham S."/>
            <person name="Uppada J."/>
            <person name="Sasikala C."/>
            <person name="Venkata Ramana C."/>
        </authorList>
    </citation>
    <scope>NUCLEOTIDE SEQUENCE [LARGE SCALE GENOMIC DNA]</scope>
    <source>
        <strain evidence="1 2">JC619</strain>
    </source>
</reference>
<name>A0A849K476_9MICO</name>
<dbReference type="RefSeq" id="WP_171247669.1">
    <property type="nucleotide sequence ID" value="NZ_JABFAJ010000020.1"/>
</dbReference>
<dbReference type="AlphaFoldDB" id="A0A849K476"/>
<keyword evidence="2" id="KW-1185">Reference proteome</keyword>
<evidence type="ECO:0000313" key="2">
    <source>
        <dbReference type="Proteomes" id="UP000557204"/>
    </source>
</evidence>